<dbReference type="SUPFAM" id="SSF50630">
    <property type="entry name" value="Acid proteases"/>
    <property type="match status" value="1"/>
</dbReference>
<keyword evidence="3" id="KW-1185">Reference proteome</keyword>
<sequence length="125" mass="13725">MAWFVPNVFTLGPCNGMVLPNVFTLGLCNGMGQIWLDHPEPGTYVGPIHYTEIEQETWYTVSMTGIDVAGNSLDLSPQVFPTAIVDSGGLFMLNDDKVETFLKGHGSAEFQAECDSTLPMYKQCQ</sequence>
<dbReference type="AlphaFoldDB" id="A7TB06"/>
<dbReference type="InParanoid" id="A7TB06"/>
<dbReference type="EMBL" id="DS474641">
    <property type="protein sequence ID" value="EDO26811.1"/>
    <property type="molecule type" value="Genomic_DNA"/>
</dbReference>
<dbReference type="Gene3D" id="2.40.70.10">
    <property type="entry name" value="Acid Proteases"/>
    <property type="match status" value="1"/>
</dbReference>
<dbReference type="HOGENOM" id="CLU_1998293_0_0_1"/>
<evidence type="ECO:0000313" key="3">
    <source>
        <dbReference type="Proteomes" id="UP000001593"/>
    </source>
</evidence>
<dbReference type="Pfam" id="PF00026">
    <property type="entry name" value="Asp"/>
    <property type="match status" value="1"/>
</dbReference>
<dbReference type="InterPro" id="IPR021109">
    <property type="entry name" value="Peptidase_aspartic_dom_sf"/>
</dbReference>
<evidence type="ECO:0000259" key="1">
    <source>
        <dbReference type="Pfam" id="PF00026"/>
    </source>
</evidence>
<dbReference type="Proteomes" id="UP000001593">
    <property type="component" value="Unassembled WGS sequence"/>
</dbReference>
<organism evidence="2 3">
    <name type="scientific">Nematostella vectensis</name>
    <name type="common">Starlet sea anemone</name>
    <dbReference type="NCBI Taxonomy" id="45351"/>
    <lineage>
        <taxon>Eukaryota</taxon>
        <taxon>Metazoa</taxon>
        <taxon>Cnidaria</taxon>
        <taxon>Anthozoa</taxon>
        <taxon>Hexacorallia</taxon>
        <taxon>Actiniaria</taxon>
        <taxon>Edwardsiidae</taxon>
        <taxon>Nematostella</taxon>
    </lineage>
</organism>
<dbReference type="InterPro" id="IPR033121">
    <property type="entry name" value="PEPTIDASE_A1"/>
</dbReference>
<protein>
    <recommendedName>
        <fullName evidence="1">Peptidase A1 domain-containing protein</fullName>
    </recommendedName>
</protein>
<feature type="non-terminal residue" evidence="2">
    <location>
        <position position="1"/>
    </location>
</feature>
<gene>
    <name evidence="2" type="ORF">NEMVEDRAFT_v1g224697</name>
</gene>
<dbReference type="STRING" id="45351.A7TB06"/>
<feature type="domain" description="Peptidase A1" evidence="1">
    <location>
        <begin position="17"/>
        <end position="110"/>
    </location>
</feature>
<accession>A7TB06</accession>
<reference evidence="2 3" key="1">
    <citation type="journal article" date="2007" name="Science">
        <title>Sea anemone genome reveals ancestral eumetazoan gene repertoire and genomic organization.</title>
        <authorList>
            <person name="Putnam N.H."/>
            <person name="Srivastava M."/>
            <person name="Hellsten U."/>
            <person name="Dirks B."/>
            <person name="Chapman J."/>
            <person name="Salamov A."/>
            <person name="Terry A."/>
            <person name="Shapiro H."/>
            <person name="Lindquist E."/>
            <person name="Kapitonov V.V."/>
            <person name="Jurka J."/>
            <person name="Genikhovich G."/>
            <person name="Grigoriev I.V."/>
            <person name="Lucas S.M."/>
            <person name="Steele R.E."/>
            <person name="Finnerty J.R."/>
            <person name="Technau U."/>
            <person name="Martindale M.Q."/>
            <person name="Rokhsar D.S."/>
        </authorList>
    </citation>
    <scope>NUCLEOTIDE SEQUENCE [LARGE SCALE GENOMIC DNA]</scope>
    <source>
        <strain evidence="3">CH2 X CH6</strain>
    </source>
</reference>
<dbReference type="MEROPS" id="A01.057"/>
<evidence type="ECO:0000313" key="2">
    <source>
        <dbReference type="EMBL" id="EDO26811.1"/>
    </source>
</evidence>
<name>A7TB06_NEMVE</name>
<proteinExistence type="predicted"/>
<dbReference type="PhylomeDB" id="A7TB06"/>